<dbReference type="PROSITE" id="PS51257">
    <property type="entry name" value="PROKAR_LIPOPROTEIN"/>
    <property type="match status" value="1"/>
</dbReference>
<dbReference type="InterPro" id="IPR018309">
    <property type="entry name" value="Tscrpt_reg_PadR_C"/>
</dbReference>
<feature type="domain" description="Transcription regulator PadR N-terminal" evidence="2">
    <location>
        <begin position="11"/>
        <end position="83"/>
    </location>
</feature>
<comment type="caution">
    <text evidence="4">The sequence shown here is derived from an EMBL/GenBank/DDBJ whole genome shotgun (WGS) entry which is preliminary data.</text>
</comment>
<dbReference type="Gene3D" id="1.10.10.10">
    <property type="entry name" value="Winged helix-like DNA-binding domain superfamily/Winged helix DNA-binding domain"/>
    <property type="match status" value="1"/>
</dbReference>
<dbReference type="PANTHER" id="PTHR43252">
    <property type="entry name" value="TRANSCRIPTIONAL REGULATOR YQJI"/>
    <property type="match status" value="1"/>
</dbReference>
<feature type="domain" description="Transcription regulator PadR C-terminal" evidence="3">
    <location>
        <begin position="97"/>
        <end position="178"/>
    </location>
</feature>
<dbReference type="OrthoDB" id="9783723at2"/>
<feature type="coiled-coil region" evidence="1">
    <location>
        <begin position="112"/>
        <end position="139"/>
    </location>
</feature>
<reference evidence="4 5" key="1">
    <citation type="submission" date="2017-08" db="EMBL/GenBank/DDBJ databases">
        <title>Virgibacillus indicus sp. nov. and Virgibacillus profoundi sp. nov, two moderately halophilic bacteria isolated from marine sediment by using the Microfluidic Streak Plate.</title>
        <authorList>
            <person name="Xu B."/>
            <person name="Hu B."/>
            <person name="Wang J."/>
            <person name="Zhu Y."/>
            <person name="Huang L."/>
            <person name="Du W."/>
            <person name="Huang Y."/>
        </authorList>
    </citation>
    <scope>NUCLEOTIDE SEQUENCE [LARGE SCALE GENOMIC DNA]</scope>
    <source>
        <strain evidence="4 5">IO3-P3-H5</strain>
    </source>
</reference>
<dbReference type="PANTHER" id="PTHR43252:SF6">
    <property type="entry name" value="NEGATIVE TRANSCRIPTION REGULATOR PADR"/>
    <property type="match status" value="1"/>
</dbReference>
<dbReference type="InterPro" id="IPR005149">
    <property type="entry name" value="Tscrpt_reg_PadR_N"/>
</dbReference>
<evidence type="ECO:0000313" key="5">
    <source>
        <dbReference type="Proteomes" id="UP000218887"/>
    </source>
</evidence>
<accession>A0A2A2I8K8</accession>
<organism evidence="4 5">
    <name type="scientific">Virgibacillus profundi</name>
    <dbReference type="NCBI Taxonomy" id="2024555"/>
    <lineage>
        <taxon>Bacteria</taxon>
        <taxon>Bacillati</taxon>
        <taxon>Bacillota</taxon>
        <taxon>Bacilli</taxon>
        <taxon>Bacillales</taxon>
        <taxon>Bacillaceae</taxon>
        <taxon>Virgibacillus</taxon>
    </lineage>
</organism>
<dbReference type="EMBL" id="NPOA01000015">
    <property type="protein sequence ID" value="PAV28049.1"/>
    <property type="molecule type" value="Genomic_DNA"/>
</dbReference>
<dbReference type="RefSeq" id="WP_095656977.1">
    <property type="nucleotide sequence ID" value="NZ_NPOA01000015.1"/>
</dbReference>
<evidence type="ECO:0000313" key="4">
    <source>
        <dbReference type="EMBL" id="PAV28049.1"/>
    </source>
</evidence>
<gene>
    <name evidence="4" type="ORF">CIL05_18230</name>
</gene>
<dbReference type="InterPro" id="IPR036390">
    <property type="entry name" value="WH_DNA-bd_sf"/>
</dbReference>
<sequence length="185" mass="21796">MTKYNNTKYALLGLLTTGCRTGYAIKQMIDTSLNHFWKISYGQIYPTLKQLVEDGLATVKETSQEGRPKKEYFLTPKGELALQAWLQSPIKEIPAEKNKLLLKLFFGRHQSNEDTTKQLENYQQELQKRYETYEEIEKMITSHKNEEADATYWLFTLDYGKRMTIAAMEWCEDTIEKIRNWKDDS</sequence>
<protein>
    <submittedName>
        <fullName evidence="4">Transcriptional regulator</fullName>
    </submittedName>
</protein>
<evidence type="ECO:0000259" key="2">
    <source>
        <dbReference type="Pfam" id="PF03551"/>
    </source>
</evidence>
<dbReference type="InterPro" id="IPR036388">
    <property type="entry name" value="WH-like_DNA-bd_sf"/>
</dbReference>
<dbReference type="Gene3D" id="6.10.140.190">
    <property type="match status" value="1"/>
</dbReference>
<evidence type="ECO:0000259" key="3">
    <source>
        <dbReference type="Pfam" id="PF10400"/>
    </source>
</evidence>
<proteinExistence type="predicted"/>
<dbReference type="Proteomes" id="UP000218887">
    <property type="component" value="Unassembled WGS sequence"/>
</dbReference>
<keyword evidence="1" id="KW-0175">Coiled coil</keyword>
<name>A0A2A2I8K8_9BACI</name>
<dbReference type="AlphaFoldDB" id="A0A2A2I8K8"/>
<dbReference type="Pfam" id="PF03551">
    <property type="entry name" value="PadR"/>
    <property type="match status" value="1"/>
</dbReference>
<dbReference type="Pfam" id="PF10400">
    <property type="entry name" value="Vir_act_alpha_C"/>
    <property type="match status" value="1"/>
</dbReference>
<evidence type="ECO:0000256" key="1">
    <source>
        <dbReference type="SAM" id="Coils"/>
    </source>
</evidence>
<dbReference type="SUPFAM" id="SSF46785">
    <property type="entry name" value="Winged helix' DNA-binding domain"/>
    <property type="match status" value="1"/>
</dbReference>
<keyword evidence="5" id="KW-1185">Reference proteome</keyword>